<dbReference type="InterPro" id="IPR004737">
    <property type="entry name" value="NO3_transporter_NarK/NarU-like"/>
</dbReference>
<evidence type="ECO:0000256" key="1">
    <source>
        <dbReference type="ARBA" id="ARBA00004141"/>
    </source>
</evidence>
<feature type="transmembrane region" description="Helical" evidence="8">
    <location>
        <begin position="436"/>
        <end position="454"/>
    </location>
</feature>
<evidence type="ECO:0000256" key="3">
    <source>
        <dbReference type="ARBA" id="ARBA00022448"/>
    </source>
</evidence>
<accession>A0A8K0UH71</accession>
<dbReference type="AlphaFoldDB" id="A0A8K0UH71"/>
<feature type="transmembrane region" description="Helical" evidence="8">
    <location>
        <begin position="107"/>
        <end position="128"/>
    </location>
</feature>
<dbReference type="GO" id="GO:0042128">
    <property type="term" value="P:nitrate assimilation"/>
    <property type="evidence" value="ECO:0007669"/>
    <property type="project" value="UniProtKB-UniRule"/>
</dbReference>
<dbReference type="Proteomes" id="UP000813824">
    <property type="component" value="Unassembled WGS sequence"/>
</dbReference>
<reference evidence="10" key="1">
    <citation type="journal article" date="2021" name="New Phytol.">
        <title>Evolutionary innovations through gain and loss of genes in the ectomycorrhizal Boletales.</title>
        <authorList>
            <person name="Wu G."/>
            <person name="Miyauchi S."/>
            <person name="Morin E."/>
            <person name="Kuo A."/>
            <person name="Drula E."/>
            <person name="Varga T."/>
            <person name="Kohler A."/>
            <person name="Feng B."/>
            <person name="Cao Y."/>
            <person name="Lipzen A."/>
            <person name="Daum C."/>
            <person name="Hundley H."/>
            <person name="Pangilinan J."/>
            <person name="Johnson J."/>
            <person name="Barry K."/>
            <person name="LaButti K."/>
            <person name="Ng V."/>
            <person name="Ahrendt S."/>
            <person name="Min B."/>
            <person name="Choi I.G."/>
            <person name="Park H."/>
            <person name="Plett J.M."/>
            <person name="Magnuson J."/>
            <person name="Spatafora J.W."/>
            <person name="Nagy L.G."/>
            <person name="Henrissat B."/>
            <person name="Grigoriev I.V."/>
            <person name="Yang Z.L."/>
            <person name="Xu J."/>
            <person name="Martin F.M."/>
        </authorList>
    </citation>
    <scope>NUCLEOTIDE SEQUENCE</scope>
    <source>
        <strain evidence="10">KKN 215</strain>
    </source>
</reference>
<keyword evidence="11" id="KW-1185">Reference proteome</keyword>
<organism evidence="10 11">
    <name type="scientific">Cristinia sonorae</name>
    <dbReference type="NCBI Taxonomy" id="1940300"/>
    <lineage>
        <taxon>Eukaryota</taxon>
        <taxon>Fungi</taxon>
        <taxon>Dikarya</taxon>
        <taxon>Basidiomycota</taxon>
        <taxon>Agaricomycotina</taxon>
        <taxon>Agaricomycetes</taxon>
        <taxon>Agaricomycetidae</taxon>
        <taxon>Agaricales</taxon>
        <taxon>Pleurotineae</taxon>
        <taxon>Stephanosporaceae</taxon>
        <taxon>Cristinia</taxon>
    </lineage>
</organism>
<evidence type="ECO:0000313" key="10">
    <source>
        <dbReference type="EMBL" id="KAH8091841.1"/>
    </source>
</evidence>
<dbReference type="InterPro" id="IPR036259">
    <property type="entry name" value="MFS_trans_sf"/>
</dbReference>
<dbReference type="InterPro" id="IPR044772">
    <property type="entry name" value="NO3_transporter"/>
</dbReference>
<keyword evidence="6 8" id="KW-0534">Nitrate assimilation</keyword>
<proteinExistence type="inferred from homology"/>
<evidence type="ECO:0000259" key="9">
    <source>
        <dbReference type="PROSITE" id="PS50850"/>
    </source>
</evidence>
<dbReference type="SUPFAM" id="SSF103473">
    <property type="entry name" value="MFS general substrate transporter"/>
    <property type="match status" value="1"/>
</dbReference>
<feature type="transmembrane region" description="Helical" evidence="8">
    <location>
        <begin position="134"/>
        <end position="156"/>
    </location>
</feature>
<sequence length="526" mass="56556">MSTLYETSAWQYLTVAKVNAINRKCMTLPILNLRSQYARNFHLSWLGFWTAFLSWFAFSPLIPEAVKNDLKLTPQKIGNSNIVSLCATLIVRLIVGPLVDRYGPRRVMAALLVIGAIPSGLAGTVHTAGELYTIRFFIGILGGTFVPCQAWTTVFFDKSIVGRANALVGGWGNAGGGFTFLIMVALYDRLVRDGLSPHSAWRAAFAVVPVPACLCVAAAIMIFGTDHPNGAWENRHDVPPAHMQLSKPQPSADIENLSTQSSVVVISTEKTAIPTEKKQNGEGRGSINHAVEQKDHVRDVMIETSDATSELDVAINEGLTWSSGKSIIFNPLTWLPALAYLTTFGFELAVDANLANVLFNLFHTRNASFGQTKAGYVASIYGLLNVFTRPLGGYSGDIIYRRFGISGKKYLMLVCGVMQGLLSIGLGIYADSAESSLAVVIVLFVLVAVVNEVANGINFSLVPHCNPSSNGFMSGIVGAMGNVGGIIFALIFRFGPAPLGKAFWISGTICAVVNVAIAGIRIPSKY</sequence>
<gene>
    <name evidence="10" type="ORF">BXZ70DRAFT_472129</name>
</gene>
<feature type="transmembrane region" description="Helical" evidence="8">
    <location>
        <begin position="410"/>
        <end position="430"/>
    </location>
</feature>
<dbReference type="GO" id="GO:0015112">
    <property type="term" value="F:nitrate transmembrane transporter activity"/>
    <property type="evidence" value="ECO:0007669"/>
    <property type="project" value="UniProtKB-UniRule"/>
</dbReference>
<keyword evidence="3 8" id="KW-0813">Transport</keyword>
<feature type="transmembrane region" description="Helical" evidence="8">
    <location>
        <begin position="199"/>
        <end position="223"/>
    </location>
</feature>
<keyword evidence="8" id="KW-1003">Cell membrane</keyword>
<dbReference type="InterPro" id="IPR020846">
    <property type="entry name" value="MFS_dom"/>
</dbReference>
<comment type="caution">
    <text evidence="10">The sequence shown here is derived from an EMBL/GenBank/DDBJ whole genome shotgun (WGS) entry which is preliminary data.</text>
</comment>
<dbReference type="OrthoDB" id="434240at2759"/>
<evidence type="ECO:0000256" key="8">
    <source>
        <dbReference type="RuleBase" id="RU366033"/>
    </source>
</evidence>
<feature type="transmembrane region" description="Helical" evidence="8">
    <location>
        <begin position="43"/>
        <end position="62"/>
    </location>
</feature>
<keyword evidence="5 8" id="KW-1133">Transmembrane helix</keyword>
<evidence type="ECO:0000256" key="2">
    <source>
        <dbReference type="ARBA" id="ARBA00008432"/>
    </source>
</evidence>
<evidence type="ECO:0000313" key="11">
    <source>
        <dbReference type="Proteomes" id="UP000813824"/>
    </source>
</evidence>
<evidence type="ECO:0000256" key="4">
    <source>
        <dbReference type="ARBA" id="ARBA00022692"/>
    </source>
</evidence>
<name>A0A8K0UH71_9AGAR</name>
<feature type="transmembrane region" description="Helical" evidence="8">
    <location>
        <begin position="502"/>
        <end position="522"/>
    </location>
</feature>
<dbReference type="InterPro" id="IPR011701">
    <property type="entry name" value="MFS"/>
</dbReference>
<feature type="transmembrane region" description="Helical" evidence="8">
    <location>
        <begin position="168"/>
        <end position="187"/>
    </location>
</feature>
<comment type="similarity">
    <text evidence="2 8">Belongs to the major facilitator superfamily. Nitrate/nitrite porter (TC 2.A.1.8) family.</text>
</comment>
<dbReference type="PROSITE" id="PS50850">
    <property type="entry name" value="MFS"/>
    <property type="match status" value="1"/>
</dbReference>
<keyword evidence="4 8" id="KW-0812">Transmembrane</keyword>
<evidence type="ECO:0000256" key="5">
    <source>
        <dbReference type="ARBA" id="ARBA00022989"/>
    </source>
</evidence>
<dbReference type="Pfam" id="PF07690">
    <property type="entry name" value="MFS_1"/>
    <property type="match status" value="1"/>
</dbReference>
<comment type="subcellular location">
    <subcellularLocation>
        <location evidence="8">Cell membrane</location>
        <topology evidence="8">Multi-pass membrane protein</topology>
    </subcellularLocation>
    <subcellularLocation>
        <location evidence="1">Membrane</location>
        <topology evidence="1">Multi-pass membrane protein</topology>
    </subcellularLocation>
</comment>
<dbReference type="GO" id="GO:0015113">
    <property type="term" value="F:nitrite transmembrane transporter activity"/>
    <property type="evidence" value="ECO:0007669"/>
    <property type="project" value="InterPro"/>
</dbReference>
<keyword evidence="7 8" id="KW-0472">Membrane</keyword>
<feature type="transmembrane region" description="Helical" evidence="8">
    <location>
        <begin position="82"/>
        <end position="100"/>
    </location>
</feature>
<dbReference type="PANTHER" id="PTHR23515">
    <property type="entry name" value="HIGH-AFFINITY NITRATE TRANSPORTER 2.3"/>
    <property type="match status" value="1"/>
</dbReference>
<evidence type="ECO:0000256" key="7">
    <source>
        <dbReference type="ARBA" id="ARBA00023136"/>
    </source>
</evidence>
<protein>
    <recommendedName>
        <fullName evidence="8">Nitrate/nitrite transporter</fullName>
    </recommendedName>
</protein>
<dbReference type="NCBIfam" id="TIGR00886">
    <property type="entry name" value="2A0108"/>
    <property type="match status" value="1"/>
</dbReference>
<evidence type="ECO:0000256" key="6">
    <source>
        <dbReference type="ARBA" id="ARBA00023063"/>
    </source>
</evidence>
<dbReference type="EMBL" id="JAEVFJ010000034">
    <property type="protein sequence ID" value="KAH8091841.1"/>
    <property type="molecule type" value="Genomic_DNA"/>
</dbReference>
<feature type="domain" description="Major facilitator superfamily (MFS) profile" evidence="9">
    <location>
        <begin position="40"/>
        <end position="525"/>
    </location>
</feature>
<feature type="transmembrane region" description="Helical" evidence="8">
    <location>
        <begin position="475"/>
        <end position="496"/>
    </location>
</feature>
<dbReference type="Gene3D" id="1.20.1250.20">
    <property type="entry name" value="MFS general substrate transporter like domains"/>
    <property type="match status" value="2"/>
</dbReference>
<dbReference type="GO" id="GO:0005886">
    <property type="term" value="C:plasma membrane"/>
    <property type="evidence" value="ECO:0007669"/>
    <property type="project" value="UniProtKB-SubCell"/>
</dbReference>